<dbReference type="Gene3D" id="1.20.1250.20">
    <property type="entry name" value="MFS general substrate transporter like domains"/>
    <property type="match status" value="1"/>
</dbReference>
<dbReference type="PROSITE" id="PS50850">
    <property type="entry name" value="MFS"/>
    <property type="match status" value="1"/>
</dbReference>
<feature type="domain" description="Major facilitator superfamily (MFS) profile" evidence="5">
    <location>
        <begin position="1"/>
        <end position="371"/>
    </location>
</feature>
<feature type="transmembrane region" description="Helical" evidence="4">
    <location>
        <begin position="258"/>
        <end position="275"/>
    </location>
</feature>
<feature type="transmembrane region" description="Helical" evidence="4">
    <location>
        <begin position="321"/>
        <end position="343"/>
    </location>
</feature>
<accession>A0ABT9DW84</accession>
<gene>
    <name evidence="6" type="ORF">Q7A36_07340</name>
</gene>
<feature type="transmembrane region" description="Helical" evidence="4">
    <location>
        <begin position="94"/>
        <end position="112"/>
    </location>
</feature>
<feature type="transmembrane region" description="Helical" evidence="4">
    <location>
        <begin position="281"/>
        <end position="300"/>
    </location>
</feature>
<sequence length="371" mass="36205">MAVAAIGLATTVPLPLYGAYAAAGGYGAGALALAFACYAATAVVTTPFFGPLPDRIGRKPCLLLGLALAALSTLLLGLLPGLPALAVARTAQGLAMGCATGAAAAWAAELAGGGAEAGRRAAGVIAAATIGSFAAGGLLTLLALLAAPEAYPPVTFALHLGACALLLVLAARLPETVPKGNGGPRGAWLRRPAFPAGTWPTTLAIIPGWGTTGTVLTAVPAVLAAAGLPRAGPAAACAMMAIGVLAQRPMRVLAPRRAVATGLMLLVAGAALAFWGTAARALWPLLLGGTAVGVAVYAMIYPGGLAAASAAATGEERARAVAGYFVIAHVGFSAGPLAVGLLVDALGAPLAFGLAWVALALSAALLLARLR</sequence>
<comment type="caution">
    <text evidence="6">The sequence shown here is derived from an EMBL/GenBank/DDBJ whole genome shotgun (WGS) entry which is preliminary data.</text>
</comment>
<evidence type="ECO:0000256" key="4">
    <source>
        <dbReference type="SAM" id="Phobius"/>
    </source>
</evidence>
<keyword evidence="1 4" id="KW-0812">Transmembrane</keyword>
<dbReference type="PANTHER" id="PTHR23521:SF3">
    <property type="entry name" value="MFS TRANSPORTER"/>
    <property type="match status" value="1"/>
</dbReference>
<keyword evidence="2 4" id="KW-1133">Transmembrane helix</keyword>
<evidence type="ECO:0000313" key="7">
    <source>
        <dbReference type="Proteomes" id="UP001243009"/>
    </source>
</evidence>
<dbReference type="InterPro" id="IPR020846">
    <property type="entry name" value="MFS_dom"/>
</dbReference>
<feature type="transmembrane region" description="Helical" evidence="4">
    <location>
        <begin position="222"/>
        <end position="246"/>
    </location>
</feature>
<feature type="transmembrane region" description="Helical" evidence="4">
    <location>
        <begin position="192"/>
        <end position="210"/>
    </location>
</feature>
<dbReference type="Pfam" id="PF07690">
    <property type="entry name" value="MFS_1"/>
    <property type="match status" value="1"/>
</dbReference>
<evidence type="ECO:0000256" key="3">
    <source>
        <dbReference type="ARBA" id="ARBA00023136"/>
    </source>
</evidence>
<dbReference type="Proteomes" id="UP001243009">
    <property type="component" value="Unassembled WGS sequence"/>
</dbReference>
<dbReference type="InterPro" id="IPR036259">
    <property type="entry name" value="MFS_trans_sf"/>
</dbReference>
<evidence type="ECO:0000256" key="2">
    <source>
        <dbReference type="ARBA" id="ARBA00022989"/>
    </source>
</evidence>
<feature type="transmembrane region" description="Helical" evidence="4">
    <location>
        <begin position="349"/>
        <end position="368"/>
    </location>
</feature>
<dbReference type="RefSeq" id="WP_305103015.1">
    <property type="nucleotide sequence ID" value="NZ_JAUTWS010000005.1"/>
</dbReference>
<evidence type="ECO:0000256" key="1">
    <source>
        <dbReference type="ARBA" id="ARBA00022692"/>
    </source>
</evidence>
<name>A0ABT9DW84_9PROT</name>
<dbReference type="SUPFAM" id="SSF103473">
    <property type="entry name" value="MFS general substrate transporter"/>
    <property type="match status" value="1"/>
</dbReference>
<organism evidence="6 7">
    <name type="scientific">Paracraurococcus lichenis</name>
    <dbReference type="NCBI Taxonomy" id="3064888"/>
    <lineage>
        <taxon>Bacteria</taxon>
        <taxon>Pseudomonadati</taxon>
        <taxon>Pseudomonadota</taxon>
        <taxon>Alphaproteobacteria</taxon>
        <taxon>Acetobacterales</taxon>
        <taxon>Roseomonadaceae</taxon>
        <taxon>Paracraurococcus</taxon>
    </lineage>
</organism>
<keyword evidence="7" id="KW-1185">Reference proteome</keyword>
<feature type="transmembrane region" description="Helical" evidence="4">
    <location>
        <begin position="153"/>
        <end position="171"/>
    </location>
</feature>
<dbReference type="EMBL" id="JAUTWS010000005">
    <property type="protein sequence ID" value="MDO9708149.1"/>
    <property type="molecule type" value="Genomic_DNA"/>
</dbReference>
<protein>
    <submittedName>
        <fullName evidence="6">MFS transporter</fullName>
    </submittedName>
</protein>
<keyword evidence="3 4" id="KW-0472">Membrane</keyword>
<evidence type="ECO:0000259" key="5">
    <source>
        <dbReference type="PROSITE" id="PS50850"/>
    </source>
</evidence>
<feature type="transmembrane region" description="Helical" evidence="4">
    <location>
        <begin position="31"/>
        <end position="49"/>
    </location>
</feature>
<evidence type="ECO:0000313" key="6">
    <source>
        <dbReference type="EMBL" id="MDO9708149.1"/>
    </source>
</evidence>
<proteinExistence type="predicted"/>
<feature type="transmembrane region" description="Helical" evidence="4">
    <location>
        <begin position="124"/>
        <end position="147"/>
    </location>
</feature>
<feature type="transmembrane region" description="Helical" evidence="4">
    <location>
        <begin position="61"/>
        <end position="82"/>
    </location>
</feature>
<dbReference type="InterPro" id="IPR011701">
    <property type="entry name" value="MFS"/>
</dbReference>
<reference evidence="6 7" key="1">
    <citation type="submission" date="2023-08" db="EMBL/GenBank/DDBJ databases">
        <title>The draft genome sequence of Paracraurococcus sp. LOR1-02.</title>
        <authorList>
            <person name="Kingkaew E."/>
            <person name="Tanasupawat S."/>
        </authorList>
    </citation>
    <scope>NUCLEOTIDE SEQUENCE [LARGE SCALE GENOMIC DNA]</scope>
    <source>
        <strain evidence="6 7">LOR1-02</strain>
    </source>
</reference>
<dbReference type="PANTHER" id="PTHR23521">
    <property type="entry name" value="TRANSPORTER MFS SUPERFAMILY"/>
    <property type="match status" value="1"/>
</dbReference>